<dbReference type="InterPro" id="IPR025293">
    <property type="entry name" value="YfiR/HmsC-like"/>
</dbReference>
<organism evidence="1 2">
    <name type="scientific">Piscinibacter koreensis</name>
    <dbReference type="NCBI Taxonomy" id="2742824"/>
    <lineage>
        <taxon>Bacteria</taxon>
        <taxon>Pseudomonadati</taxon>
        <taxon>Pseudomonadota</taxon>
        <taxon>Betaproteobacteria</taxon>
        <taxon>Burkholderiales</taxon>
        <taxon>Sphaerotilaceae</taxon>
        <taxon>Piscinibacter</taxon>
    </lineage>
</organism>
<keyword evidence="2" id="KW-1185">Reference proteome</keyword>
<reference evidence="1 2" key="1">
    <citation type="submission" date="2020-06" db="EMBL/GenBank/DDBJ databases">
        <title>Schlegella sp. ID0723 isolated from air conditioner.</title>
        <authorList>
            <person name="Kim D.Y."/>
            <person name="Kim D.-U."/>
        </authorList>
    </citation>
    <scope>NUCLEOTIDE SEQUENCE [LARGE SCALE GENOMIC DNA]</scope>
    <source>
        <strain evidence="1 2">ID0723</strain>
    </source>
</reference>
<evidence type="ECO:0000313" key="2">
    <source>
        <dbReference type="Proteomes" id="UP000529637"/>
    </source>
</evidence>
<sequence>MPAARAPRLRLLRIAVAAAVLVAVPVIAWPQPIAAGADELKAAYLHKFARYVEWPDSAFAGADAPIVFGVVGAEAVYAELARLLQGPPQPGRAIVAKKLAPLDPLEGIHVLFVGGAALSAAPWQQRVQGRPILLVSDRAQALESGAALNFVLVQNRLRFEASIVAIEHSGLRVSSRLLALAQRVVGSP</sequence>
<comment type="caution">
    <text evidence="1">The sequence shown here is derived from an EMBL/GenBank/DDBJ whole genome shotgun (WGS) entry which is preliminary data.</text>
</comment>
<dbReference type="AlphaFoldDB" id="A0A7Y6NLV3"/>
<name>A0A7Y6NLV3_9BURK</name>
<dbReference type="EMBL" id="JABWMJ010000003">
    <property type="protein sequence ID" value="NUZ05532.1"/>
    <property type="molecule type" value="Genomic_DNA"/>
</dbReference>
<proteinExistence type="predicted"/>
<evidence type="ECO:0000313" key="1">
    <source>
        <dbReference type="EMBL" id="NUZ05532.1"/>
    </source>
</evidence>
<gene>
    <name evidence="1" type="ORF">HQN59_07125</name>
</gene>
<dbReference type="Proteomes" id="UP000529637">
    <property type="component" value="Unassembled WGS sequence"/>
</dbReference>
<accession>A0A7Y6NLV3</accession>
<dbReference type="Pfam" id="PF13689">
    <property type="entry name" value="DUF4154"/>
    <property type="match status" value="1"/>
</dbReference>
<protein>
    <submittedName>
        <fullName evidence="1">YfiR family protein</fullName>
    </submittedName>
</protein>